<dbReference type="OrthoDB" id="9764293at2"/>
<dbReference type="SUPFAM" id="SSF53383">
    <property type="entry name" value="PLP-dependent transferases"/>
    <property type="match status" value="1"/>
</dbReference>
<keyword evidence="5" id="KW-0808">Transferase</keyword>
<dbReference type="InterPro" id="IPR015421">
    <property type="entry name" value="PyrdxlP-dep_Trfase_major"/>
</dbReference>
<evidence type="ECO:0000313" key="5">
    <source>
        <dbReference type="EMBL" id="AUN99542.1"/>
    </source>
</evidence>
<dbReference type="InterPro" id="IPR020578">
    <property type="entry name" value="Aminotrans_V_PyrdxlP_BS"/>
</dbReference>
<evidence type="ECO:0000313" key="6">
    <source>
        <dbReference type="Proteomes" id="UP000235584"/>
    </source>
</evidence>
<gene>
    <name evidence="5" type="ORF">C0V70_15805</name>
</gene>
<dbReference type="PANTHER" id="PTHR43586">
    <property type="entry name" value="CYSTEINE DESULFURASE"/>
    <property type="match status" value="1"/>
</dbReference>
<dbReference type="KEGG" id="bsto:C0V70_15805"/>
<dbReference type="Pfam" id="PF00266">
    <property type="entry name" value="Aminotran_5"/>
    <property type="match status" value="1"/>
</dbReference>
<dbReference type="AlphaFoldDB" id="A0A2K9NVK1"/>
<dbReference type="Gene3D" id="3.40.640.10">
    <property type="entry name" value="Type I PLP-dependent aspartate aminotransferase-like (Major domain)"/>
    <property type="match status" value="1"/>
</dbReference>
<keyword evidence="5" id="KW-0032">Aminotransferase</keyword>
<keyword evidence="2" id="KW-0663">Pyridoxal phosphate</keyword>
<evidence type="ECO:0000256" key="4">
    <source>
        <dbReference type="RuleBase" id="RU004504"/>
    </source>
</evidence>
<comment type="similarity">
    <text evidence="3">Belongs to the class-V pyridoxal-phosphate-dependent aminotransferase family.</text>
</comment>
<dbReference type="Gene3D" id="3.90.1150.10">
    <property type="entry name" value="Aspartate Aminotransferase, domain 1"/>
    <property type="match status" value="1"/>
</dbReference>
<evidence type="ECO:0000256" key="1">
    <source>
        <dbReference type="ARBA" id="ARBA00001933"/>
    </source>
</evidence>
<dbReference type="RefSeq" id="WP_102244833.1">
    <property type="nucleotide sequence ID" value="NZ_CP025704.1"/>
</dbReference>
<sequence length="390" mass="43384">MANLDINRLRQETPATAELIHFNNAGASLPPTPVLEAVIGYLNDEATLGGYETEAKYGPQFKDIYSSVARLINAKENEVALVESATRAWDRALSCIPFQKGDVILTSYSEYVSNYIALLQLQKYHGVQVEMISEDPHKEFMPEDLKKKMSSKVKLIALTHVPSTNGLINQLAGVSEIARNQKAFFLLDACQSVGQIHIDVEKIGCDFLAATGRKFMRAPRGTGFLYARLETLKELEPMFLDFTSADLKSKQYHIKEGAKRFENYETSFAARLGFGVAVDYALNIGTKVIEERVQSLACTLRKELSTLPNISIHDTGKYQSGIVTFSLQNHDSYFIAQKLKEKKINVSVSSPSYALDLEAKGLSPLVRASIHYYNTGDEIQALKEALKVIV</sequence>
<dbReference type="EMBL" id="CP025704">
    <property type="protein sequence ID" value="AUN99542.1"/>
    <property type="molecule type" value="Genomic_DNA"/>
</dbReference>
<dbReference type="InterPro" id="IPR015422">
    <property type="entry name" value="PyrdxlP-dep_Trfase_small"/>
</dbReference>
<comment type="cofactor">
    <cofactor evidence="1 4">
        <name>pyridoxal 5'-phosphate</name>
        <dbReference type="ChEBI" id="CHEBI:597326"/>
    </cofactor>
</comment>
<dbReference type="PANTHER" id="PTHR43586:SF24">
    <property type="entry name" value="BLR4730 PROTEIN"/>
    <property type="match status" value="1"/>
</dbReference>
<proteinExistence type="inferred from homology"/>
<name>A0A2K9NVK1_BACTC</name>
<keyword evidence="6" id="KW-1185">Reference proteome</keyword>
<dbReference type="Proteomes" id="UP000235584">
    <property type="component" value="Chromosome"/>
</dbReference>
<organism evidence="5 6">
    <name type="scientific">Bacteriovorax stolpii</name>
    <name type="common">Bdellovibrio stolpii</name>
    <dbReference type="NCBI Taxonomy" id="960"/>
    <lineage>
        <taxon>Bacteria</taxon>
        <taxon>Pseudomonadati</taxon>
        <taxon>Bdellovibrionota</taxon>
        <taxon>Bacteriovoracia</taxon>
        <taxon>Bacteriovoracales</taxon>
        <taxon>Bacteriovoracaceae</taxon>
        <taxon>Bacteriovorax</taxon>
    </lineage>
</organism>
<dbReference type="InterPro" id="IPR015424">
    <property type="entry name" value="PyrdxlP-dep_Trfase"/>
</dbReference>
<dbReference type="GO" id="GO:0008483">
    <property type="term" value="F:transaminase activity"/>
    <property type="evidence" value="ECO:0007669"/>
    <property type="project" value="UniProtKB-KW"/>
</dbReference>
<protein>
    <submittedName>
        <fullName evidence="5">Aminotransferase</fullName>
    </submittedName>
</protein>
<accession>A0A2K9NVK1</accession>
<dbReference type="PROSITE" id="PS00595">
    <property type="entry name" value="AA_TRANSFER_CLASS_5"/>
    <property type="match status" value="1"/>
</dbReference>
<reference evidence="5 6" key="1">
    <citation type="submission" date="2018-01" db="EMBL/GenBank/DDBJ databases">
        <title>Complete genome sequence of Bacteriovorax stolpii DSM12778.</title>
        <authorList>
            <person name="Tang B."/>
            <person name="Chang J."/>
        </authorList>
    </citation>
    <scope>NUCLEOTIDE SEQUENCE [LARGE SCALE GENOMIC DNA]</scope>
    <source>
        <strain evidence="5 6">DSM 12778</strain>
    </source>
</reference>
<evidence type="ECO:0000256" key="3">
    <source>
        <dbReference type="RuleBase" id="RU004075"/>
    </source>
</evidence>
<evidence type="ECO:0000256" key="2">
    <source>
        <dbReference type="ARBA" id="ARBA00022898"/>
    </source>
</evidence>
<dbReference type="InterPro" id="IPR000192">
    <property type="entry name" value="Aminotrans_V_dom"/>
</dbReference>